<dbReference type="Pfam" id="PF11807">
    <property type="entry name" value="UstYa"/>
    <property type="match status" value="1"/>
</dbReference>
<comment type="similarity">
    <text evidence="2">Belongs to the ustYa family.</text>
</comment>
<gene>
    <name evidence="4" type="ORF">EJ06DRAFT_474966</name>
</gene>
<dbReference type="GO" id="GO:0043386">
    <property type="term" value="P:mycotoxin biosynthetic process"/>
    <property type="evidence" value="ECO:0007669"/>
    <property type="project" value="InterPro"/>
</dbReference>
<evidence type="ECO:0008006" key="6">
    <source>
        <dbReference type="Google" id="ProtNLM"/>
    </source>
</evidence>
<dbReference type="PANTHER" id="PTHR33365">
    <property type="entry name" value="YALI0B05434P"/>
    <property type="match status" value="1"/>
</dbReference>
<evidence type="ECO:0000313" key="4">
    <source>
        <dbReference type="EMBL" id="KAF2402008.1"/>
    </source>
</evidence>
<dbReference type="PANTHER" id="PTHR33365:SF4">
    <property type="entry name" value="CYCLOCHLOROTINE BIOSYNTHESIS PROTEIN O"/>
    <property type="match status" value="1"/>
</dbReference>
<dbReference type="AlphaFoldDB" id="A0A6G1I133"/>
<sequence length="279" mass="31610">MPFAPRTPSDQDADVASPRFPRGRGYTDEEQAERLLADEKTSHIRDDTSPTNYARLSFCARYALPLCAVLFVASAVNLFLALRRPSDEACAARTSLWSPALPAVRYIEYDFANSFGQKSPYRGPPTPEREALWDELVFQHAVEIPANRVPTNHTSSKLRRLPSGGYAALLEVFHQLHCLNRIRQYTWLQSGNYNPNDEDTEGVHIPHDFRTNRVANRMHIDHCIETLRLTLMCHGDVTPVMILEDGGSVLGRRAEFSARHVCRDFRAIQRWVGGHVAEL</sequence>
<protein>
    <recommendedName>
        <fullName evidence="6">Tat pathway signal sequence</fullName>
    </recommendedName>
</protein>
<dbReference type="InterPro" id="IPR021765">
    <property type="entry name" value="UstYa-like"/>
</dbReference>
<accession>A0A6G1I133</accession>
<evidence type="ECO:0000256" key="2">
    <source>
        <dbReference type="ARBA" id="ARBA00035112"/>
    </source>
</evidence>
<evidence type="ECO:0000313" key="5">
    <source>
        <dbReference type="Proteomes" id="UP000799640"/>
    </source>
</evidence>
<comment type="pathway">
    <text evidence="1">Mycotoxin biosynthesis.</text>
</comment>
<organism evidence="4 5">
    <name type="scientific">Trichodelitschia bisporula</name>
    <dbReference type="NCBI Taxonomy" id="703511"/>
    <lineage>
        <taxon>Eukaryota</taxon>
        <taxon>Fungi</taxon>
        <taxon>Dikarya</taxon>
        <taxon>Ascomycota</taxon>
        <taxon>Pezizomycotina</taxon>
        <taxon>Dothideomycetes</taxon>
        <taxon>Dothideomycetes incertae sedis</taxon>
        <taxon>Phaeotrichales</taxon>
        <taxon>Phaeotrichaceae</taxon>
        <taxon>Trichodelitschia</taxon>
    </lineage>
</organism>
<name>A0A6G1I133_9PEZI</name>
<feature type="region of interest" description="Disordered" evidence="3">
    <location>
        <begin position="1"/>
        <end position="28"/>
    </location>
</feature>
<keyword evidence="5" id="KW-1185">Reference proteome</keyword>
<evidence type="ECO:0000256" key="1">
    <source>
        <dbReference type="ARBA" id="ARBA00004685"/>
    </source>
</evidence>
<evidence type="ECO:0000256" key="3">
    <source>
        <dbReference type="SAM" id="MobiDB-lite"/>
    </source>
</evidence>
<dbReference type="OrthoDB" id="3687641at2759"/>
<proteinExistence type="inferred from homology"/>
<dbReference type="EMBL" id="ML996692">
    <property type="protein sequence ID" value="KAF2402008.1"/>
    <property type="molecule type" value="Genomic_DNA"/>
</dbReference>
<reference evidence="4" key="1">
    <citation type="journal article" date="2020" name="Stud. Mycol.">
        <title>101 Dothideomycetes genomes: a test case for predicting lifestyles and emergence of pathogens.</title>
        <authorList>
            <person name="Haridas S."/>
            <person name="Albert R."/>
            <person name="Binder M."/>
            <person name="Bloem J."/>
            <person name="Labutti K."/>
            <person name="Salamov A."/>
            <person name="Andreopoulos B."/>
            <person name="Baker S."/>
            <person name="Barry K."/>
            <person name="Bills G."/>
            <person name="Bluhm B."/>
            <person name="Cannon C."/>
            <person name="Castanera R."/>
            <person name="Culley D."/>
            <person name="Daum C."/>
            <person name="Ezra D."/>
            <person name="Gonzalez J."/>
            <person name="Henrissat B."/>
            <person name="Kuo A."/>
            <person name="Liang C."/>
            <person name="Lipzen A."/>
            <person name="Lutzoni F."/>
            <person name="Magnuson J."/>
            <person name="Mondo S."/>
            <person name="Nolan M."/>
            <person name="Ohm R."/>
            <person name="Pangilinan J."/>
            <person name="Park H.-J."/>
            <person name="Ramirez L."/>
            <person name="Alfaro M."/>
            <person name="Sun H."/>
            <person name="Tritt A."/>
            <person name="Yoshinaga Y."/>
            <person name="Zwiers L.-H."/>
            <person name="Turgeon B."/>
            <person name="Goodwin S."/>
            <person name="Spatafora J."/>
            <person name="Crous P."/>
            <person name="Grigoriev I."/>
        </authorList>
    </citation>
    <scope>NUCLEOTIDE SEQUENCE</scope>
    <source>
        <strain evidence="4">CBS 262.69</strain>
    </source>
</reference>
<dbReference type="Proteomes" id="UP000799640">
    <property type="component" value="Unassembled WGS sequence"/>
</dbReference>